<accession>A0A1F7W6G0</accession>
<dbReference type="GO" id="GO:0022857">
    <property type="term" value="F:transmembrane transporter activity"/>
    <property type="evidence" value="ECO:0007669"/>
    <property type="project" value="InterPro"/>
</dbReference>
<evidence type="ECO:0000313" key="5">
    <source>
        <dbReference type="EMBL" id="OGL98391.1"/>
    </source>
</evidence>
<dbReference type="InterPro" id="IPR006143">
    <property type="entry name" value="RND_pump_MFP"/>
</dbReference>
<evidence type="ECO:0000256" key="1">
    <source>
        <dbReference type="ARBA" id="ARBA00004196"/>
    </source>
</evidence>
<sequence>MSKKAKWASGIIAGLVVGTIGWFVFSSPSSADVVTTDTVKRMDLRQTVEVTGDVQSIDDIDLSFGRGGRVSAVFARVGDAVRAGDALAALDAGELKAAYEQALGRVQEANANLALKQAGISSEEQTVSKADVLVAEAALAAARSDAEYVVAVADASVADAEANVTTVRTETADDVEQAQEDLVGSLRALVAEVRSSLSDADTVLGVENTLYNRTFDDVLSNTDAQALISATNAFEAAARSRDAAENSLMAMDASDIASVNAVADNAEQAYEDAYETVLQTSRVLDATSSDSSEFSLDDLNTLKATISSAIAALISDGSALTNARQTYANAERATLTDVRDAENALASAQATRDRDVAKANATVTSREADLVKTQASFAKAIASPRAVDLSSFQASVSQALADAAAALARLQDMQILAPIKGVVTSVDVDPGESVTAGMKVVTVLSSGADFEITLDIPESDVSKTAVGQAASVTFDAFGDDLTFFGSLSSVNPAQKSIEGVVFYEAKVMLDSGQDLSEVKPGMSANVTIQTAERQGVLAVPSRAVLERNGQKYVRVPTGDSFEERVVSVGLRADGGVIEILDGLSEGETVIVSIRQS</sequence>
<dbReference type="Gene3D" id="2.40.420.20">
    <property type="match status" value="1"/>
</dbReference>
<proteinExistence type="inferred from homology"/>
<dbReference type="NCBIfam" id="TIGR01730">
    <property type="entry name" value="RND_mfp"/>
    <property type="match status" value="1"/>
</dbReference>
<evidence type="ECO:0000313" key="6">
    <source>
        <dbReference type="Proteomes" id="UP000176501"/>
    </source>
</evidence>
<keyword evidence="3" id="KW-0175">Coiled coil</keyword>
<comment type="caution">
    <text evidence="5">The sequence shown here is derived from an EMBL/GenBank/DDBJ whole genome shotgun (WGS) entry which is preliminary data.</text>
</comment>
<name>A0A1F7W6G0_9BACT</name>
<evidence type="ECO:0000256" key="2">
    <source>
        <dbReference type="ARBA" id="ARBA00009477"/>
    </source>
</evidence>
<feature type="domain" description="CzcB-like C-terminal circularly permuted SH3-like" evidence="4">
    <location>
        <begin position="537"/>
        <end position="591"/>
    </location>
</feature>
<dbReference type="GO" id="GO:0030313">
    <property type="term" value="C:cell envelope"/>
    <property type="evidence" value="ECO:0007669"/>
    <property type="project" value="UniProtKB-SubCell"/>
</dbReference>
<dbReference type="Proteomes" id="UP000176501">
    <property type="component" value="Unassembled WGS sequence"/>
</dbReference>
<protein>
    <recommendedName>
        <fullName evidence="4">CzcB-like C-terminal circularly permuted SH3-like domain-containing protein</fullName>
    </recommendedName>
</protein>
<gene>
    <name evidence="5" type="ORF">A2304_01700</name>
</gene>
<evidence type="ECO:0000256" key="3">
    <source>
        <dbReference type="ARBA" id="ARBA00023054"/>
    </source>
</evidence>
<dbReference type="AlphaFoldDB" id="A0A1F7W6G0"/>
<dbReference type="Pfam" id="PF25975">
    <property type="entry name" value="CzcB_C"/>
    <property type="match status" value="1"/>
</dbReference>
<organism evidence="5 6">
    <name type="scientific">Candidatus Uhrbacteria bacterium RIFOXYB2_FULL_57_15</name>
    <dbReference type="NCBI Taxonomy" id="1802422"/>
    <lineage>
        <taxon>Bacteria</taxon>
        <taxon>Candidatus Uhriibacteriota</taxon>
    </lineage>
</organism>
<dbReference type="Gene3D" id="1.10.287.470">
    <property type="entry name" value="Helix hairpin bin"/>
    <property type="match status" value="1"/>
</dbReference>
<dbReference type="PANTHER" id="PTHR32347:SF23">
    <property type="entry name" value="BLL5650 PROTEIN"/>
    <property type="match status" value="1"/>
</dbReference>
<dbReference type="InterPro" id="IPR050465">
    <property type="entry name" value="UPF0194_transport"/>
</dbReference>
<reference evidence="5 6" key="1">
    <citation type="journal article" date="2016" name="Nat. Commun.">
        <title>Thousands of microbial genomes shed light on interconnected biogeochemical processes in an aquifer system.</title>
        <authorList>
            <person name="Anantharaman K."/>
            <person name="Brown C.T."/>
            <person name="Hug L.A."/>
            <person name="Sharon I."/>
            <person name="Castelle C.J."/>
            <person name="Probst A.J."/>
            <person name="Thomas B.C."/>
            <person name="Singh A."/>
            <person name="Wilkins M.J."/>
            <person name="Karaoz U."/>
            <person name="Brodie E.L."/>
            <person name="Williams K.H."/>
            <person name="Hubbard S.S."/>
            <person name="Banfield J.F."/>
        </authorList>
    </citation>
    <scope>NUCLEOTIDE SEQUENCE [LARGE SCALE GENOMIC DNA]</scope>
</reference>
<dbReference type="Gene3D" id="2.40.50.100">
    <property type="match status" value="2"/>
</dbReference>
<dbReference type="InterPro" id="IPR058649">
    <property type="entry name" value="CzcB_C"/>
</dbReference>
<comment type="subcellular location">
    <subcellularLocation>
        <location evidence="1">Cell envelope</location>
    </subcellularLocation>
</comment>
<dbReference type="PANTHER" id="PTHR32347">
    <property type="entry name" value="EFFLUX SYSTEM COMPONENT YKNX-RELATED"/>
    <property type="match status" value="1"/>
</dbReference>
<dbReference type="Gene3D" id="2.40.30.170">
    <property type="match status" value="1"/>
</dbReference>
<evidence type="ECO:0000259" key="4">
    <source>
        <dbReference type="Pfam" id="PF25975"/>
    </source>
</evidence>
<dbReference type="SUPFAM" id="SSF111369">
    <property type="entry name" value="HlyD-like secretion proteins"/>
    <property type="match status" value="2"/>
</dbReference>
<dbReference type="GO" id="GO:0016020">
    <property type="term" value="C:membrane"/>
    <property type="evidence" value="ECO:0007669"/>
    <property type="project" value="InterPro"/>
</dbReference>
<comment type="similarity">
    <text evidence="2">Belongs to the membrane fusion protein (MFP) (TC 8.A.1) family.</text>
</comment>
<dbReference type="EMBL" id="MGFE01000020">
    <property type="protein sequence ID" value="OGL98391.1"/>
    <property type="molecule type" value="Genomic_DNA"/>
</dbReference>